<gene>
    <name evidence="2" type="ORF">GCM10011503_24400</name>
</gene>
<sequence length="139" mass="14400">MVPCPKDRRGGSVIANLVIYLTGIYALGAGFALMLAPGRMSSMIDSIADMPAVSYVTGAILAPTGAAVLIACHGFATLEVGIATVIGAGMLLEGWLLMAAPKTLLSIARPFLMAPPQMRIMGAVVVLLGAVLTWLGWPY</sequence>
<keyword evidence="1" id="KW-1133">Transmembrane helix</keyword>
<accession>A0ABQ1JTD2</accession>
<feature type="transmembrane region" description="Helical" evidence="1">
    <location>
        <begin position="120"/>
        <end position="137"/>
    </location>
</feature>
<keyword evidence="1" id="KW-0812">Transmembrane</keyword>
<proteinExistence type="predicted"/>
<name>A0ABQ1JTD2_9PROT</name>
<keyword evidence="3" id="KW-1185">Reference proteome</keyword>
<evidence type="ECO:0000313" key="2">
    <source>
        <dbReference type="EMBL" id="GGB74814.1"/>
    </source>
</evidence>
<feature type="transmembrane region" description="Helical" evidence="1">
    <location>
        <begin position="82"/>
        <end position="100"/>
    </location>
</feature>
<protein>
    <recommendedName>
        <fullName evidence="4">DUF2065 domain-containing protein</fullName>
    </recommendedName>
</protein>
<reference evidence="3" key="1">
    <citation type="journal article" date="2019" name="Int. J. Syst. Evol. Microbiol.">
        <title>The Global Catalogue of Microorganisms (GCM) 10K type strain sequencing project: providing services to taxonomists for standard genome sequencing and annotation.</title>
        <authorList>
            <consortium name="The Broad Institute Genomics Platform"/>
            <consortium name="The Broad Institute Genome Sequencing Center for Infectious Disease"/>
            <person name="Wu L."/>
            <person name="Ma J."/>
        </authorList>
    </citation>
    <scope>NUCLEOTIDE SEQUENCE [LARGE SCALE GENOMIC DNA]</scope>
    <source>
        <strain evidence="3">CGMCC 1.15928</strain>
    </source>
</reference>
<evidence type="ECO:0000256" key="1">
    <source>
        <dbReference type="SAM" id="Phobius"/>
    </source>
</evidence>
<comment type="caution">
    <text evidence="2">The sequence shown here is derived from an EMBL/GenBank/DDBJ whole genome shotgun (WGS) entry which is preliminary data.</text>
</comment>
<evidence type="ECO:0000313" key="3">
    <source>
        <dbReference type="Proteomes" id="UP000628854"/>
    </source>
</evidence>
<dbReference type="Proteomes" id="UP000628854">
    <property type="component" value="Unassembled WGS sequence"/>
</dbReference>
<organism evidence="2 3">
    <name type="scientific">Henriciella pelagia</name>
    <dbReference type="NCBI Taxonomy" id="1977912"/>
    <lineage>
        <taxon>Bacteria</taxon>
        <taxon>Pseudomonadati</taxon>
        <taxon>Pseudomonadota</taxon>
        <taxon>Alphaproteobacteria</taxon>
        <taxon>Hyphomonadales</taxon>
        <taxon>Hyphomonadaceae</taxon>
        <taxon>Henriciella</taxon>
    </lineage>
</organism>
<dbReference type="EMBL" id="BMKF01000002">
    <property type="protein sequence ID" value="GGB74814.1"/>
    <property type="molecule type" value="Genomic_DNA"/>
</dbReference>
<feature type="transmembrane region" description="Helical" evidence="1">
    <location>
        <begin position="12"/>
        <end position="35"/>
    </location>
</feature>
<feature type="transmembrane region" description="Helical" evidence="1">
    <location>
        <begin position="55"/>
        <end position="76"/>
    </location>
</feature>
<keyword evidence="1" id="KW-0472">Membrane</keyword>
<evidence type="ECO:0008006" key="4">
    <source>
        <dbReference type="Google" id="ProtNLM"/>
    </source>
</evidence>